<reference evidence="2" key="1">
    <citation type="journal article" date="2014" name="Int. J. Syst. Evol. Microbiol.">
        <title>Complete genome sequence of Corynebacterium casei LMG S-19264T (=DSM 44701T), isolated from a smear-ripened cheese.</title>
        <authorList>
            <consortium name="US DOE Joint Genome Institute (JGI-PGF)"/>
            <person name="Walter F."/>
            <person name="Albersmeier A."/>
            <person name="Kalinowski J."/>
            <person name="Ruckert C."/>
        </authorList>
    </citation>
    <scope>NUCLEOTIDE SEQUENCE</scope>
    <source>
        <strain evidence="2">CGMCC 4.7201</strain>
    </source>
</reference>
<reference evidence="2" key="2">
    <citation type="submission" date="2020-09" db="EMBL/GenBank/DDBJ databases">
        <authorList>
            <person name="Sun Q."/>
            <person name="Zhou Y."/>
        </authorList>
    </citation>
    <scope>NUCLEOTIDE SEQUENCE</scope>
    <source>
        <strain evidence="2">CGMCC 4.7201</strain>
    </source>
</reference>
<name>A0A917ZF32_9ACTN</name>
<sequence>MHIQVKRTGGFVGATRRAEVDTSGRSDAEAWHSLAREALASGKGSERAGVPDGFHYEVTVDGHTVHFADPHLTDAQRSLVSKVLKEGA</sequence>
<evidence type="ECO:0000256" key="1">
    <source>
        <dbReference type="SAM" id="MobiDB-lite"/>
    </source>
</evidence>
<evidence type="ECO:0008006" key="4">
    <source>
        <dbReference type="Google" id="ProtNLM"/>
    </source>
</evidence>
<dbReference type="RefSeq" id="WP_189129606.1">
    <property type="nucleotide sequence ID" value="NZ_BMMS01000001.1"/>
</dbReference>
<accession>A0A917ZF32</accession>
<protein>
    <recommendedName>
        <fullName evidence="4">Metalloprotease</fullName>
    </recommendedName>
</protein>
<evidence type="ECO:0000313" key="3">
    <source>
        <dbReference type="Proteomes" id="UP000641932"/>
    </source>
</evidence>
<gene>
    <name evidence="2" type="ORF">GCM10012280_03260</name>
</gene>
<feature type="compositionally biased region" description="Basic and acidic residues" evidence="1">
    <location>
        <begin position="16"/>
        <end position="26"/>
    </location>
</feature>
<dbReference type="AlphaFoldDB" id="A0A917ZF32"/>
<evidence type="ECO:0000313" key="2">
    <source>
        <dbReference type="EMBL" id="GGO80709.1"/>
    </source>
</evidence>
<dbReference type="EMBL" id="BMMS01000001">
    <property type="protein sequence ID" value="GGO80709.1"/>
    <property type="molecule type" value="Genomic_DNA"/>
</dbReference>
<dbReference type="Proteomes" id="UP000641932">
    <property type="component" value="Unassembled WGS sequence"/>
</dbReference>
<dbReference type="Pfam" id="PF20242">
    <property type="entry name" value="Emfourin"/>
    <property type="match status" value="1"/>
</dbReference>
<keyword evidence="3" id="KW-1185">Reference proteome</keyword>
<organism evidence="2 3">
    <name type="scientific">Wenjunlia tyrosinilytica</name>
    <dbReference type="NCBI Taxonomy" id="1544741"/>
    <lineage>
        <taxon>Bacteria</taxon>
        <taxon>Bacillati</taxon>
        <taxon>Actinomycetota</taxon>
        <taxon>Actinomycetes</taxon>
        <taxon>Kitasatosporales</taxon>
        <taxon>Streptomycetaceae</taxon>
        <taxon>Wenjunlia</taxon>
    </lineage>
</organism>
<comment type="caution">
    <text evidence="2">The sequence shown here is derived from an EMBL/GenBank/DDBJ whole genome shotgun (WGS) entry which is preliminary data.</text>
</comment>
<proteinExistence type="predicted"/>
<dbReference type="InterPro" id="IPR049457">
    <property type="entry name" value="Emfourin"/>
</dbReference>
<feature type="region of interest" description="Disordered" evidence="1">
    <location>
        <begin position="1"/>
        <end position="26"/>
    </location>
</feature>